<dbReference type="EMBL" id="UINC01167660">
    <property type="protein sequence ID" value="SVD70294.1"/>
    <property type="molecule type" value="Genomic_DNA"/>
</dbReference>
<gene>
    <name evidence="2" type="ORF">METZ01_LOCUS423148</name>
</gene>
<feature type="compositionally biased region" description="Low complexity" evidence="1">
    <location>
        <begin position="37"/>
        <end position="54"/>
    </location>
</feature>
<proteinExistence type="predicted"/>
<protein>
    <submittedName>
        <fullName evidence="2">Uncharacterized protein</fullName>
    </submittedName>
</protein>
<organism evidence="2">
    <name type="scientific">marine metagenome</name>
    <dbReference type="NCBI Taxonomy" id="408172"/>
    <lineage>
        <taxon>unclassified sequences</taxon>
        <taxon>metagenomes</taxon>
        <taxon>ecological metagenomes</taxon>
    </lineage>
</organism>
<feature type="compositionally biased region" description="Basic and acidic residues" evidence="1">
    <location>
        <begin position="26"/>
        <end position="36"/>
    </location>
</feature>
<feature type="region of interest" description="Disordered" evidence="1">
    <location>
        <begin position="26"/>
        <end position="60"/>
    </location>
</feature>
<evidence type="ECO:0000256" key="1">
    <source>
        <dbReference type="SAM" id="MobiDB-lite"/>
    </source>
</evidence>
<reference evidence="2" key="1">
    <citation type="submission" date="2018-05" db="EMBL/GenBank/DDBJ databases">
        <authorList>
            <person name="Lanie J.A."/>
            <person name="Ng W.-L."/>
            <person name="Kazmierczak K.M."/>
            <person name="Andrzejewski T.M."/>
            <person name="Davidsen T.M."/>
            <person name="Wayne K.J."/>
            <person name="Tettelin H."/>
            <person name="Glass J.I."/>
            <person name="Rusch D."/>
            <person name="Podicherti R."/>
            <person name="Tsui H.-C.T."/>
            <person name="Winkler M.E."/>
        </authorList>
    </citation>
    <scope>NUCLEOTIDE SEQUENCE</scope>
</reference>
<feature type="non-terminal residue" evidence="2">
    <location>
        <position position="177"/>
    </location>
</feature>
<name>A0A382XHI8_9ZZZZ</name>
<evidence type="ECO:0000313" key="2">
    <source>
        <dbReference type="EMBL" id="SVD70294.1"/>
    </source>
</evidence>
<sequence length="177" mass="19961">MELLLFVLFMLFSGFSALMGRRKRRKELEEAQKQQEARQQSQAEKSNEVEVPAARPAPPVVVVEEEKEEDPSFAWPFEGDPFEEFRPAAVDPGSLVPQVLEAEREALEAERRALAVEKRALAMERMSLETGSGSQFEPLERGAGQSRRRSRGKGKVGRWLFDAQKARDAVIYAEIIG</sequence>
<dbReference type="AlphaFoldDB" id="A0A382XHI8"/>
<feature type="region of interest" description="Disordered" evidence="1">
    <location>
        <begin position="128"/>
        <end position="154"/>
    </location>
</feature>
<accession>A0A382XHI8</accession>